<gene>
    <name evidence="2" type="primary">lex1_2</name>
    <name evidence="2" type="ORF">NCTC10684_02199</name>
</gene>
<feature type="domain" description="Glycosyl transferase family 25" evidence="1">
    <location>
        <begin position="2"/>
        <end position="174"/>
    </location>
</feature>
<dbReference type="GO" id="GO:0016740">
    <property type="term" value="F:transferase activity"/>
    <property type="evidence" value="ECO:0007669"/>
    <property type="project" value="UniProtKB-KW"/>
</dbReference>
<proteinExistence type="predicted"/>
<dbReference type="EC" id="2.-.-.-" evidence="2"/>
<name>A0A380WJ29_AMIAI</name>
<dbReference type="RefSeq" id="WP_115731216.1">
    <property type="nucleotide sequence ID" value="NZ_BAAAVY010000019.1"/>
</dbReference>
<dbReference type="Pfam" id="PF01755">
    <property type="entry name" value="Glyco_transf_25"/>
    <property type="match status" value="1"/>
</dbReference>
<protein>
    <submittedName>
        <fullName evidence="2">Lipooligosaccharide biosynthesis protein lex-1</fullName>
        <ecNumber evidence="2">2.-.-.-</ecNumber>
    </submittedName>
</protein>
<organism evidence="2 3">
    <name type="scientific">Aminobacter aminovorans</name>
    <name type="common">Chelatobacter heintzii</name>
    <dbReference type="NCBI Taxonomy" id="83263"/>
    <lineage>
        <taxon>Bacteria</taxon>
        <taxon>Pseudomonadati</taxon>
        <taxon>Pseudomonadota</taxon>
        <taxon>Alphaproteobacteria</taxon>
        <taxon>Hyphomicrobiales</taxon>
        <taxon>Phyllobacteriaceae</taxon>
        <taxon>Aminobacter</taxon>
    </lineage>
</organism>
<dbReference type="AlphaFoldDB" id="A0A380WJ29"/>
<accession>A0A380WJ29</accession>
<dbReference type="Proteomes" id="UP000254701">
    <property type="component" value="Unassembled WGS sequence"/>
</dbReference>
<dbReference type="EMBL" id="UFSM01000001">
    <property type="protein sequence ID" value="SUU88967.1"/>
    <property type="molecule type" value="Genomic_DNA"/>
</dbReference>
<evidence type="ECO:0000313" key="2">
    <source>
        <dbReference type="EMBL" id="SUU88967.1"/>
    </source>
</evidence>
<keyword evidence="2" id="KW-0808">Transferase</keyword>
<dbReference type="OrthoDB" id="259382at2"/>
<dbReference type="CDD" id="cd06532">
    <property type="entry name" value="Glyco_transf_25"/>
    <property type="match status" value="1"/>
</dbReference>
<sequence length="260" mass="28937">MRIFVINLDRAPQRLERMASLFGELHLDFTRVPAVDGRDLADRKASHSRKGMYYDLGSGEIGCFLSHIECWQAAEKEEAEYNAIFEDDVHFGAGARELLADTGWIPVDADVVKLETTLVRTLVDRGSTARAGDRSVRRLRDTHPGTGAYIVSRKGARKLLELSTDFADPVDQFMFNPVSVAWNALTIYQVDPAICVQEVVVDKNGSVDALASGLKHERPVQEKARGSEKLMKEIARPLGRLAASIGATLRGQRWGKVRFR</sequence>
<evidence type="ECO:0000313" key="3">
    <source>
        <dbReference type="Proteomes" id="UP000254701"/>
    </source>
</evidence>
<dbReference type="InterPro" id="IPR002654">
    <property type="entry name" value="Glyco_trans_25"/>
</dbReference>
<evidence type="ECO:0000259" key="1">
    <source>
        <dbReference type="Pfam" id="PF01755"/>
    </source>
</evidence>
<reference evidence="2 3" key="1">
    <citation type="submission" date="2018-06" db="EMBL/GenBank/DDBJ databases">
        <authorList>
            <consortium name="Pathogen Informatics"/>
            <person name="Doyle S."/>
        </authorList>
    </citation>
    <scope>NUCLEOTIDE SEQUENCE [LARGE SCALE GENOMIC DNA]</scope>
    <source>
        <strain evidence="2 3">NCTC10684</strain>
    </source>
</reference>